<dbReference type="GeneID" id="94848598"/>
<accession>A0A1J4L405</accession>
<protein>
    <recommendedName>
        <fullName evidence="5">Mid2 domain-containing protein</fullName>
    </recommendedName>
</protein>
<keyword evidence="2" id="KW-1133">Transmembrane helix</keyword>
<evidence type="ECO:0000313" key="4">
    <source>
        <dbReference type="Proteomes" id="UP000179807"/>
    </source>
</evidence>
<feature type="transmembrane region" description="Helical" evidence="2">
    <location>
        <begin position="81"/>
        <end position="108"/>
    </location>
</feature>
<keyword evidence="4" id="KW-1185">Reference proteome</keyword>
<evidence type="ECO:0000256" key="2">
    <source>
        <dbReference type="SAM" id="Phobius"/>
    </source>
</evidence>
<dbReference type="RefSeq" id="XP_068369822.1">
    <property type="nucleotide sequence ID" value="XM_068513894.1"/>
</dbReference>
<gene>
    <name evidence="3" type="ORF">TRFO_41634</name>
</gene>
<feature type="region of interest" description="Disordered" evidence="1">
    <location>
        <begin position="1"/>
        <end position="47"/>
    </location>
</feature>
<comment type="caution">
    <text evidence="3">The sequence shown here is derived from an EMBL/GenBank/DDBJ whole genome shotgun (WGS) entry which is preliminary data.</text>
</comment>
<name>A0A1J4L405_9EUKA</name>
<proteinExistence type="predicted"/>
<evidence type="ECO:0000313" key="3">
    <source>
        <dbReference type="EMBL" id="OHT16686.1"/>
    </source>
</evidence>
<dbReference type="EMBL" id="MLAK01000081">
    <property type="protein sequence ID" value="OHT16686.1"/>
    <property type="molecule type" value="Genomic_DNA"/>
</dbReference>
<reference evidence="3" key="1">
    <citation type="submission" date="2016-10" db="EMBL/GenBank/DDBJ databases">
        <authorList>
            <person name="Benchimol M."/>
            <person name="Almeida L.G."/>
            <person name="Vasconcelos A.T."/>
            <person name="Perreira-Neves A."/>
            <person name="Rosa I.A."/>
            <person name="Tasca T."/>
            <person name="Bogo M.R."/>
            <person name="de Souza W."/>
        </authorList>
    </citation>
    <scope>NUCLEOTIDE SEQUENCE [LARGE SCALE GENOMIC DNA]</scope>
    <source>
        <strain evidence="3">K</strain>
    </source>
</reference>
<feature type="compositionally biased region" description="Basic and acidic residues" evidence="1">
    <location>
        <begin position="1"/>
        <end position="18"/>
    </location>
</feature>
<keyword evidence="2" id="KW-0812">Transmembrane</keyword>
<sequence length="180" mass="19841">MLKSETEKDSNSETKNQIEEINPGETHSQSKLVDPPTAVQPSLPIHSTSDNAISIDFTDSHVGSESNISTDSEEMANKINVGMIVGIAVGGIAFIVIVILLILFFLYLKRKADVSRNSDVAIEMDDGALNFIQTNNDMNDGDYVSNNILNGDFNNNPFMENENQESDQQYSIDFNSDTDE</sequence>
<dbReference type="VEuPathDB" id="TrichDB:TRFO_41634"/>
<organism evidence="3 4">
    <name type="scientific">Tritrichomonas foetus</name>
    <dbReference type="NCBI Taxonomy" id="1144522"/>
    <lineage>
        <taxon>Eukaryota</taxon>
        <taxon>Metamonada</taxon>
        <taxon>Parabasalia</taxon>
        <taxon>Tritrichomonadida</taxon>
        <taxon>Tritrichomonadidae</taxon>
        <taxon>Tritrichomonas</taxon>
    </lineage>
</organism>
<evidence type="ECO:0008006" key="5">
    <source>
        <dbReference type="Google" id="ProtNLM"/>
    </source>
</evidence>
<dbReference type="Proteomes" id="UP000179807">
    <property type="component" value="Unassembled WGS sequence"/>
</dbReference>
<evidence type="ECO:0000256" key="1">
    <source>
        <dbReference type="SAM" id="MobiDB-lite"/>
    </source>
</evidence>
<keyword evidence="2" id="KW-0472">Membrane</keyword>
<dbReference type="AlphaFoldDB" id="A0A1J4L405"/>